<gene>
    <name evidence="2" type="ORF">EJB05_29076</name>
</gene>
<evidence type="ECO:0000313" key="2">
    <source>
        <dbReference type="EMBL" id="TVU26526.1"/>
    </source>
</evidence>
<evidence type="ECO:0000256" key="1">
    <source>
        <dbReference type="SAM" id="MobiDB-lite"/>
    </source>
</evidence>
<dbReference type="EMBL" id="RWGY01000013">
    <property type="protein sequence ID" value="TVU26526.1"/>
    <property type="molecule type" value="Genomic_DNA"/>
</dbReference>
<reference evidence="2 3" key="1">
    <citation type="journal article" date="2019" name="Sci. Rep.">
        <title>A high-quality genome of Eragrostis curvula grass provides insights into Poaceae evolution and supports new strategies to enhance forage quality.</title>
        <authorList>
            <person name="Carballo J."/>
            <person name="Santos B.A.C.M."/>
            <person name="Zappacosta D."/>
            <person name="Garbus I."/>
            <person name="Selva J.P."/>
            <person name="Gallo C.A."/>
            <person name="Diaz A."/>
            <person name="Albertini E."/>
            <person name="Caccamo M."/>
            <person name="Echenique V."/>
        </authorList>
    </citation>
    <scope>NUCLEOTIDE SEQUENCE [LARGE SCALE GENOMIC DNA]</scope>
    <source>
        <strain evidence="3">cv. Victoria</strain>
        <tissue evidence="2">Leaf</tissue>
    </source>
</reference>
<dbReference type="PANTHER" id="PTHR33074">
    <property type="entry name" value="EXPRESSED PROTEIN-RELATED"/>
    <property type="match status" value="1"/>
</dbReference>
<organism evidence="2 3">
    <name type="scientific">Eragrostis curvula</name>
    <name type="common">weeping love grass</name>
    <dbReference type="NCBI Taxonomy" id="38414"/>
    <lineage>
        <taxon>Eukaryota</taxon>
        <taxon>Viridiplantae</taxon>
        <taxon>Streptophyta</taxon>
        <taxon>Embryophyta</taxon>
        <taxon>Tracheophyta</taxon>
        <taxon>Spermatophyta</taxon>
        <taxon>Magnoliopsida</taxon>
        <taxon>Liliopsida</taxon>
        <taxon>Poales</taxon>
        <taxon>Poaceae</taxon>
        <taxon>PACMAD clade</taxon>
        <taxon>Chloridoideae</taxon>
        <taxon>Eragrostideae</taxon>
        <taxon>Eragrostidinae</taxon>
        <taxon>Eragrostis</taxon>
    </lineage>
</organism>
<accession>A0A5J9USG3</accession>
<dbReference type="Proteomes" id="UP000324897">
    <property type="component" value="Chromosome 2"/>
</dbReference>
<sequence>MNFLARFRLGSFVDGLSLLRRGRSTRLRSGLAPSAADPSARGPSWVFLNSLGLRRDDSSVVADPKTVAESQTSSTGRSKDSILIEVDRRGSPMENDYFVYRAAGASRPPSLSLLPARNEHSRKRRLHTVDPGLLRRGDGELIVVQFEHMNAGNGPDPKHSADLSVLNLRTHEWEMKQAVPIVAKYGAKEQWLSWLEGGTMECPKLRYMPMHMKPHQRYGHYDDGYVPDMMYTRTLCCGCRKITANTVAAAENTVAAAEEITANNVAAAKQRDKHADSEVTRAFHVCIHCTLSCSDNPDIVCFSVHEKRKIWKVEVDMRAKSVLSVVCCSACRKEDYPHLPAKFLC</sequence>
<feature type="non-terminal residue" evidence="2">
    <location>
        <position position="1"/>
    </location>
</feature>
<feature type="region of interest" description="Disordered" evidence="1">
    <location>
        <begin position="59"/>
        <end position="78"/>
    </location>
</feature>
<dbReference type="PANTHER" id="PTHR33074:SF76">
    <property type="entry name" value="OS11G0569701 PROTEIN"/>
    <property type="match status" value="1"/>
</dbReference>
<protein>
    <recommendedName>
        <fullName evidence="4">DUF1618 domain-containing protein</fullName>
    </recommendedName>
</protein>
<name>A0A5J9USG3_9POAL</name>
<dbReference type="AlphaFoldDB" id="A0A5J9USG3"/>
<dbReference type="Gramene" id="TVU26526">
    <property type="protein sequence ID" value="TVU26526"/>
    <property type="gene ID" value="EJB05_29076"/>
</dbReference>
<keyword evidence="3" id="KW-1185">Reference proteome</keyword>
<evidence type="ECO:0000313" key="3">
    <source>
        <dbReference type="Proteomes" id="UP000324897"/>
    </source>
</evidence>
<evidence type="ECO:0008006" key="4">
    <source>
        <dbReference type="Google" id="ProtNLM"/>
    </source>
</evidence>
<comment type="caution">
    <text evidence="2">The sequence shown here is derived from an EMBL/GenBank/DDBJ whole genome shotgun (WGS) entry which is preliminary data.</text>
</comment>
<proteinExistence type="predicted"/>